<comment type="caution">
    <text evidence="2">The sequence shown here is derived from an EMBL/GenBank/DDBJ whole genome shotgun (WGS) entry which is preliminary data.</text>
</comment>
<dbReference type="InterPro" id="IPR012337">
    <property type="entry name" value="RNaseH-like_sf"/>
</dbReference>
<dbReference type="RefSeq" id="WP_344886616.1">
    <property type="nucleotide sequence ID" value="NZ_BAAAZP010000118.1"/>
</dbReference>
<dbReference type="SUPFAM" id="SSF53098">
    <property type="entry name" value="Ribonuclease H-like"/>
    <property type="match status" value="1"/>
</dbReference>
<proteinExistence type="predicted"/>
<feature type="domain" description="Integrase catalytic" evidence="1">
    <location>
        <begin position="1"/>
        <end position="83"/>
    </location>
</feature>
<name>A0ABP7CMJ9_9ACTN</name>
<dbReference type="Pfam" id="PF13683">
    <property type="entry name" value="rve_3"/>
    <property type="match status" value="1"/>
</dbReference>
<gene>
    <name evidence="2" type="ORF">GCM10022224_065120</name>
</gene>
<dbReference type="InterPro" id="IPR036397">
    <property type="entry name" value="RNaseH_sf"/>
</dbReference>
<dbReference type="InterPro" id="IPR001584">
    <property type="entry name" value="Integrase_cat-core"/>
</dbReference>
<evidence type="ECO:0000259" key="1">
    <source>
        <dbReference type="PROSITE" id="PS50994"/>
    </source>
</evidence>
<dbReference type="Proteomes" id="UP001500902">
    <property type="component" value="Unassembled WGS sequence"/>
</dbReference>
<evidence type="ECO:0000313" key="3">
    <source>
        <dbReference type="Proteomes" id="UP001500902"/>
    </source>
</evidence>
<dbReference type="Gene3D" id="3.30.420.10">
    <property type="entry name" value="Ribonuclease H-like superfamily/Ribonuclease H"/>
    <property type="match status" value="1"/>
</dbReference>
<evidence type="ECO:0000313" key="2">
    <source>
        <dbReference type="EMBL" id="GAA3690640.1"/>
    </source>
</evidence>
<keyword evidence="3" id="KW-1185">Reference proteome</keyword>
<accession>A0ABP7CMJ9</accession>
<organism evidence="2 3">
    <name type="scientific">Nonomuraea antimicrobica</name>
    <dbReference type="NCBI Taxonomy" id="561173"/>
    <lineage>
        <taxon>Bacteria</taxon>
        <taxon>Bacillati</taxon>
        <taxon>Actinomycetota</taxon>
        <taxon>Actinomycetes</taxon>
        <taxon>Streptosporangiales</taxon>
        <taxon>Streptosporangiaceae</taxon>
        <taxon>Nonomuraea</taxon>
    </lineage>
</organism>
<reference evidence="3" key="1">
    <citation type="journal article" date="2019" name="Int. J. Syst. Evol. Microbiol.">
        <title>The Global Catalogue of Microorganisms (GCM) 10K type strain sequencing project: providing services to taxonomists for standard genome sequencing and annotation.</title>
        <authorList>
            <consortium name="The Broad Institute Genomics Platform"/>
            <consortium name="The Broad Institute Genome Sequencing Center for Infectious Disease"/>
            <person name="Wu L."/>
            <person name="Ma J."/>
        </authorList>
    </citation>
    <scope>NUCLEOTIDE SEQUENCE [LARGE SCALE GENOMIC DNA]</scope>
    <source>
        <strain evidence="3">JCM 16904</strain>
    </source>
</reference>
<sequence length="106" mass="12169">MFDEVFTTAGIRVVLTAPQAPRMNAIMEQCVGSVRRELLDRILIMNERHLRKILAEYETYFNRHRPRGALKQASPLRALPDPVDADIEVSRRDRVGGLLHEYVQVA</sequence>
<dbReference type="EMBL" id="BAAAZP010000118">
    <property type="protein sequence ID" value="GAA3690640.1"/>
    <property type="molecule type" value="Genomic_DNA"/>
</dbReference>
<dbReference type="PROSITE" id="PS50994">
    <property type="entry name" value="INTEGRASE"/>
    <property type="match status" value="1"/>
</dbReference>
<protein>
    <recommendedName>
        <fullName evidence="1">Integrase catalytic domain-containing protein</fullName>
    </recommendedName>
</protein>